<dbReference type="RefSeq" id="WP_154366308.1">
    <property type="nucleotide sequence ID" value="NZ_WKJM01000013.1"/>
</dbReference>
<gene>
    <name evidence="2" type="ORF">GJ697_16275</name>
</gene>
<keyword evidence="1" id="KW-0472">Membrane</keyword>
<dbReference type="AlphaFoldDB" id="A0A6L5QI50"/>
<organism evidence="2 3">
    <name type="scientific">Duganella alba</name>
    <dbReference type="NCBI Taxonomy" id="2666081"/>
    <lineage>
        <taxon>Bacteria</taxon>
        <taxon>Pseudomonadati</taxon>
        <taxon>Pseudomonadota</taxon>
        <taxon>Betaproteobacteria</taxon>
        <taxon>Burkholderiales</taxon>
        <taxon>Oxalobacteraceae</taxon>
        <taxon>Telluria group</taxon>
        <taxon>Duganella</taxon>
    </lineage>
</organism>
<feature type="transmembrane region" description="Helical" evidence="1">
    <location>
        <begin position="47"/>
        <end position="72"/>
    </location>
</feature>
<sequence length="85" mass="9487">MENKQINLELIMHFGFSVLYVLVVAVGAAVIEMAARGLRWLGVSDVSYYLLSGAAHLLLAMDVVLFVLIMYFSARKLLRRAANEN</sequence>
<evidence type="ECO:0000256" key="1">
    <source>
        <dbReference type="SAM" id="Phobius"/>
    </source>
</evidence>
<keyword evidence="3" id="KW-1185">Reference proteome</keyword>
<dbReference type="EMBL" id="WKJM01000013">
    <property type="protein sequence ID" value="MRX09399.1"/>
    <property type="molecule type" value="Genomic_DNA"/>
</dbReference>
<evidence type="ECO:0000313" key="3">
    <source>
        <dbReference type="Proteomes" id="UP000481037"/>
    </source>
</evidence>
<accession>A0A6L5QI50</accession>
<feature type="transmembrane region" description="Helical" evidence="1">
    <location>
        <begin position="12"/>
        <end position="35"/>
    </location>
</feature>
<proteinExistence type="predicted"/>
<evidence type="ECO:0000313" key="2">
    <source>
        <dbReference type="EMBL" id="MRX09399.1"/>
    </source>
</evidence>
<keyword evidence="1" id="KW-1133">Transmembrane helix</keyword>
<comment type="caution">
    <text evidence="2">The sequence shown here is derived from an EMBL/GenBank/DDBJ whole genome shotgun (WGS) entry which is preliminary data.</text>
</comment>
<keyword evidence="1" id="KW-0812">Transmembrane</keyword>
<reference evidence="2 3" key="1">
    <citation type="submission" date="2019-11" db="EMBL/GenBank/DDBJ databases">
        <title>Novel species isolated from a subtropical stream in China.</title>
        <authorList>
            <person name="Lu H."/>
        </authorList>
    </citation>
    <scope>NUCLEOTIDE SEQUENCE [LARGE SCALE GENOMIC DNA]</scope>
    <source>
        <strain evidence="2 3">FT25W</strain>
    </source>
</reference>
<name>A0A6L5QI50_9BURK</name>
<protein>
    <submittedName>
        <fullName evidence="2">Uncharacterized protein</fullName>
    </submittedName>
</protein>
<dbReference type="Proteomes" id="UP000481037">
    <property type="component" value="Unassembled WGS sequence"/>
</dbReference>